<dbReference type="PANTHER" id="PTHR15660">
    <property type="entry name" value="BRISC AND BRCA1-A COMPLEX MEMBER 1"/>
    <property type="match status" value="1"/>
</dbReference>
<sequence length="290" mass="32766">MTSRNNKSGFLEFSDDSSSRSNLQGCLSQDMFGEETSSRDEVQFPTASTMKVDFQSIPVVPKVAVREKIIICIDNTYDKGVGYSFANTEPNSPEPSPCAIRNTAIKLFITNKLAISRETEFAIASIEQGGFKWHSKLTSDVQSLMNLLPKLKNEKEAEGSAEFDLTPMFSNVLNITTLPDQVKVTVVPPNFVVRLVLVYNNSFIEPKINVTDTSYIKFITSPFCVLDVFYLHEKQSDFNNVEIIYKCLGKIVSPTSYIFESSRNVMKVFNNMAKLLAHPYQRVNQDVWEF</sequence>
<accession>A0A1B6HKA8</accession>
<evidence type="ECO:0008006" key="8">
    <source>
        <dbReference type="Google" id="ProtNLM"/>
    </source>
</evidence>
<dbReference type="EMBL" id="GECU01032593">
    <property type="protein sequence ID" value="JAS75113.1"/>
    <property type="molecule type" value="Transcribed_RNA"/>
</dbReference>
<feature type="region of interest" description="Disordered" evidence="6">
    <location>
        <begin position="1"/>
        <end position="24"/>
    </location>
</feature>
<evidence type="ECO:0000256" key="3">
    <source>
        <dbReference type="ARBA" id="ARBA00022763"/>
    </source>
</evidence>
<evidence type="ECO:0000256" key="4">
    <source>
        <dbReference type="ARBA" id="ARBA00023204"/>
    </source>
</evidence>
<protein>
    <recommendedName>
        <fullName evidence="8">BRISC and BRCA1-A complex member 1</fullName>
    </recommendedName>
</protein>
<organism evidence="7">
    <name type="scientific">Homalodisca liturata</name>
    <dbReference type="NCBI Taxonomy" id="320908"/>
    <lineage>
        <taxon>Eukaryota</taxon>
        <taxon>Metazoa</taxon>
        <taxon>Ecdysozoa</taxon>
        <taxon>Arthropoda</taxon>
        <taxon>Hexapoda</taxon>
        <taxon>Insecta</taxon>
        <taxon>Pterygota</taxon>
        <taxon>Neoptera</taxon>
        <taxon>Paraneoptera</taxon>
        <taxon>Hemiptera</taxon>
        <taxon>Auchenorrhyncha</taxon>
        <taxon>Membracoidea</taxon>
        <taxon>Cicadellidae</taxon>
        <taxon>Cicadellinae</taxon>
        <taxon>Proconiini</taxon>
        <taxon>Homalodisca</taxon>
    </lineage>
</organism>
<gene>
    <name evidence="7" type="ORF">g.10497</name>
</gene>
<dbReference type="CDD" id="cd21502">
    <property type="entry name" value="vWA_BABAM1"/>
    <property type="match status" value="1"/>
</dbReference>
<dbReference type="GO" id="GO:0006302">
    <property type="term" value="P:double-strand break repair"/>
    <property type="evidence" value="ECO:0007669"/>
    <property type="project" value="TreeGrafter"/>
</dbReference>
<evidence type="ECO:0000256" key="6">
    <source>
        <dbReference type="SAM" id="MobiDB-lite"/>
    </source>
</evidence>
<dbReference type="GO" id="GO:0070531">
    <property type="term" value="C:BRCA1-A complex"/>
    <property type="evidence" value="ECO:0007669"/>
    <property type="project" value="InterPro"/>
</dbReference>
<dbReference type="GO" id="GO:0016604">
    <property type="term" value="C:nuclear body"/>
    <property type="evidence" value="ECO:0007669"/>
    <property type="project" value="TreeGrafter"/>
</dbReference>
<dbReference type="PANTHER" id="PTHR15660:SF1">
    <property type="entry name" value="BRISC AND BRCA1-A COMPLEX MEMBER 1"/>
    <property type="match status" value="1"/>
</dbReference>
<evidence type="ECO:0000256" key="5">
    <source>
        <dbReference type="ARBA" id="ARBA00023242"/>
    </source>
</evidence>
<comment type="subcellular location">
    <subcellularLocation>
        <location evidence="1">Nucleus</location>
    </subcellularLocation>
</comment>
<name>A0A1B6HKA8_9HEMI</name>
<dbReference type="GO" id="GO:0070552">
    <property type="term" value="C:BRISC complex"/>
    <property type="evidence" value="ECO:0007669"/>
    <property type="project" value="InterPro"/>
</dbReference>
<reference evidence="7" key="1">
    <citation type="submission" date="2015-11" db="EMBL/GenBank/DDBJ databases">
        <title>De novo transcriptome assembly of four potential Pierce s Disease insect vectors from Arizona vineyards.</title>
        <authorList>
            <person name="Tassone E.E."/>
        </authorList>
    </citation>
    <scope>NUCLEOTIDE SEQUENCE</scope>
</reference>
<keyword evidence="2" id="KW-0963">Cytoplasm</keyword>
<keyword evidence="3" id="KW-0227">DNA damage</keyword>
<keyword evidence="5" id="KW-0539">Nucleus</keyword>
<dbReference type="InterPro" id="IPR026126">
    <property type="entry name" value="BABAM1"/>
</dbReference>
<evidence type="ECO:0000256" key="1">
    <source>
        <dbReference type="ARBA" id="ARBA00004123"/>
    </source>
</evidence>
<dbReference type="GO" id="GO:0007095">
    <property type="term" value="P:mitotic G2 DNA damage checkpoint signaling"/>
    <property type="evidence" value="ECO:0007669"/>
    <property type="project" value="TreeGrafter"/>
</dbReference>
<dbReference type="GO" id="GO:0045739">
    <property type="term" value="P:positive regulation of DNA repair"/>
    <property type="evidence" value="ECO:0007669"/>
    <property type="project" value="InterPro"/>
</dbReference>
<dbReference type="AlphaFoldDB" id="A0A1B6HKA8"/>
<keyword evidence="4" id="KW-0234">DNA repair</keyword>
<evidence type="ECO:0000313" key="7">
    <source>
        <dbReference type="EMBL" id="JAS75113.1"/>
    </source>
</evidence>
<evidence type="ECO:0000256" key="2">
    <source>
        <dbReference type="ARBA" id="ARBA00022490"/>
    </source>
</evidence>
<proteinExistence type="predicted"/>